<evidence type="ECO:0000313" key="2">
    <source>
        <dbReference type="EMBL" id="UQC77841.1"/>
    </source>
</evidence>
<keyword evidence="3" id="KW-1185">Reference proteome</keyword>
<feature type="region of interest" description="Disordered" evidence="1">
    <location>
        <begin position="71"/>
        <end position="97"/>
    </location>
</feature>
<evidence type="ECO:0000313" key="3">
    <source>
        <dbReference type="Proteomes" id="UP000830671"/>
    </source>
</evidence>
<evidence type="ECO:0000256" key="1">
    <source>
        <dbReference type="SAM" id="MobiDB-lite"/>
    </source>
</evidence>
<organism evidence="2 3">
    <name type="scientific">Colletotrichum lupini</name>
    <dbReference type="NCBI Taxonomy" id="145971"/>
    <lineage>
        <taxon>Eukaryota</taxon>
        <taxon>Fungi</taxon>
        <taxon>Dikarya</taxon>
        <taxon>Ascomycota</taxon>
        <taxon>Pezizomycotina</taxon>
        <taxon>Sordariomycetes</taxon>
        <taxon>Hypocreomycetidae</taxon>
        <taxon>Glomerellales</taxon>
        <taxon>Glomerellaceae</taxon>
        <taxon>Colletotrichum</taxon>
        <taxon>Colletotrichum acutatum species complex</taxon>
    </lineage>
</organism>
<dbReference type="GeneID" id="73337346"/>
<proteinExistence type="predicted"/>
<gene>
    <name evidence="2" type="ORF">CLUP02_03313</name>
</gene>
<accession>A0A9Q8WC82</accession>
<dbReference type="KEGG" id="clup:CLUP02_03313"/>
<dbReference type="Proteomes" id="UP000830671">
    <property type="component" value="Chromosome 2"/>
</dbReference>
<dbReference type="AlphaFoldDB" id="A0A9Q8WC82"/>
<protein>
    <submittedName>
        <fullName evidence="2">Uncharacterized protein</fullName>
    </submittedName>
</protein>
<sequence length="114" mass="12626">MEGPPDLSLIHPCNCPRPPSHSMCRFEKLSLRGHKVDKARMYLKTHGRQSGPFSPFAPAAFALHLSAKLWPQPPKKREPEVKGWPPDKTVGHAPSQTSGSQITFFLVPCNVDST</sequence>
<dbReference type="RefSeq" id="XP_049139479.1">
    <property type="nucleotide sequence ID" value="XM_049282336.1"/>
</dbReference>
<reference evidence="2" key="1">
    <citation type="journal article" date="2021" name="Mol. Plant Microbe Interact.">
        <title>Complete Genome Sequence of the Plant-Pathogenic Fungus Colletotrichum lupini.</title>
        <authorList>
            <person name="Baroncelli R."/>
            <person name="Pensec F."/>
            <person name="Da Lio D."/>
            <person name="Boufleur T."/>
            <person name="Vicente I."/>
            <person name="Sarrocco S."/>
            <person name="Picot A."/>
            <person name="Baraldi E."/>
            <person name="Sukno S."/>
            <person name="Thon M."/>
            <person name="Le Floch G."/>
        </authorList>
    </citation>
    <scope>NUCLEOTIDE SEQUENCE</scope>
    <source>
        <strain evidence="2">IMI 504893</strain>
    </source>
</reference>
<dbReference type="EMBL" id="CP019474">
    <property type="protein sequence ID" value="UQC77841.1"/>
    <property type="molecule type" value="Genomic_DNA"/>
</dbReference>
<name>A0A9Q8WC82_9PEZI</name>